<dbReference type="Proteomes" id="UP000182652">
    <property type="component" value="Unassembled WGS sequence"/>
</dbReference>
<dbReference type="AlphaFoldDB" id="A0A1H4S5R8"/>
<gene>
    <name evidence="2" type="ORF">SAMN04489745_2752</name>
</gene>
<protein>
    <submittedName>
        <fullName evidence="2">Uncharacterized protein</fullName>
    </submittedName>
</protein>
<organism evidence="2 3">
    <name type="scientific">Arthrobacter woluwensis</name>
    <dbReference type="NCBI Taxonomy" id="156980"/>
    <lineage>
        <taxon>Bacteria</taxon>
        <taxon>Bacillati</taxon>
        <taxon>Actinomycetota</taxon>
        <taxon>Actinomycetes</taxon>
        <taxon>Micrococcales</taxon>
        <taxon>Micrococcaceae</taxon>
        <taxon>Arthrobacter</taxon>
    </lineage>
</organism>
<keyword evidence="1" id="KW-0732">Signal</keyword>
<accession>A0A1H4S5R8</accession>
<dbReference type="RefSeq" id="WP_066215086.1">
    <property type="nucleotide sequence ID" value="NZ_FNSN01000003.1"/>
</dbReference>
<feature type="chain" id="PRO_5039101420" evidence="1">
    <location>
        <begin position="22"/>
        <end position="252"/>
    </location>
</feature>
<proteinExistence type="predicted"/>
<sequence length="252" mass="25866">MRLPLHQRLSAVIAIGLTAVAAGPGIPAHAQTFGGNELLSWSVSSAPAAGLSSVTFPITVAPATARRAGTYFAMQYGFTGQSDVGYTGLQPRPDSQGSGRLRGVFSSFISGTTSTDPNCTPGADGGPGVSCGLEFNAVYGHTYNMVVRQTGTDTWSGTAVDTTTGQSTHIGSYKLPAGSGNLKPSQSGFVEYYDVPSCTQQQKYDVTFGAPSSGSLSGKVAWVKEYGDCLGQGNTTVTTVGTGVRITRGTVG</sequence>
<dbReference type="Pfam" id="PF11958">
    <property type="entry name" value="DUF3472"/>
    <property type="match status" value="1"/>
</dbReference>
<keyword evidence="3" id="KW-1185">Reference proteome</keyword>
<name>A0A1H4S5R8_9MICC</name>
<dbReference type="EMBL" id="FNSN01000003">
    <property type="protein sequence ID" value="SEC39201.1"/>
    <property type="molecule type" value="Genomic_DNA"/>
</dbReference>
<evidence type="ECO:0000313" key="2">
    <source>
        <dbReference type="EMBL" id="SEC39201.1"/>
    </source>
</evidence>
<feature type="signal peptide" evidence="1">
    <location>
        <begin position="1"/>
        <end position="21"/>
    </location>
</feature>
<evidence type="ECO:0000256" key="1">
    <source>
        <dbReference type="SAM" id="SignalP"/>
    </source>
</evidence>
<evidence type="ECO:0000313" key="3">
    <source>
        <dbReference type="Proteomes" id="UP000182652"/>
    </source>
</evidence>
<reference evidence="2 3" key="1">
    <citation type="submission" date="2016-10" db="EMBL/GenBank/DDBJ databases">
        <authorList>
            <person name="de Groot N.N."/>
        </authorList>
    </citation>
    <scope>NUCLEOTIDE SEQUENCE [LARGE SCALE GENOMIC DNA]</scope>
    <source>
        <strain evidence="2 3">DSM 10495</strain>
    </source>
</reference>
<dbReference type="OrthoDB" id="4454075at2"/>
<dbReference type="STRING" id="156980.SAMN04489745_2752"/>
<dbReference type="InterPro" id="IPR021862">
    <property type="entry name" value="DUF3472"/>
</dbReference>